<dbReference type="Proteomes" id="UP001432128">
    <property type="component" value="Chromosome"/>
</dbReference>
<keyword evidence="3" id="KW-1185">Reference proteome</keyword>
<dbReference type="SUPFAM" id="SSF46689">
    <property type="entry name" value="Homeodomain-like"/>
    <property type="match status" value="1"/>
</dbReference>
<dbReference type="InterPro" id="IPR002197">
    <property type="entry name" value="HTH_Fis"/>
</dbReference>
<feature type="domain" description="DNA binding HTH" evidence="1">
    <location>
        <begin position="294"/>
        <end position="325"/>
    </location>
</feature>
<dbReference type="RefSeq" id="WP_328858648.1">
    <property type="nucleotide sequence ID" value="NZ_CP108021.1"/>
</dbReference>
<dbReference type="AlphaFoldDB" id="A0AAU4K6F0"/>
<evidence type="ECO:0000259" key="1">
    <source>
        <dbReference type="Pfam" id="PF02954"/>
    </source>
</evidence>
<dbReference type="PRINTS" id="PR01590">
    <property type="entry name" value="HTHFIS"/>
</dbReference>
<proteinExistence type="predicted"/>
<dbReference type="EMBL" id="CP108021">
    <property type="protein sequence ID" value="WUM21640.1"/>
    <property type="molecule type" value="Genomic_DNA"/>
</dbReference>
<reference evidence="2 3" key="1">
    <citation type="submission" date="2022-10" db="EMBL/GenBank/DDBJ databases">
        <title>The complete genomes of actinobacterial strains from the NBC collection.</title>
        <authorList>
            <person name="Joergensen T.S."/>
            <person name="Alvarez Arevalo M."/>
            <person name="Sterndorff E.B."/>
            <person name="Faurdal D."/>
            <person name="Vuksanovic O."/>
            <person name="Mourched A.-S."/>
            <person name="Charusanti P."/>
            <person name="Shaw S."/>
            <person name="Blin K."/>
            <person name="Weber T."/>
        </authorList>
    </citation>
    <scope>NUCLEOTIDE SEQUENCE [LARGE SCALE GENOMIC DNA]</scope>
    <source>
        <strain evidence="2 3">NBC_00319</strain>
    </source>
</reference>
<organism evidence="2 3">
    <name type="scientific">Williamsia herbipolensis</name>
    <dbReference type="NCBI Taxonomy" id="1603258"/>
    <lineage>
        <taxon>Bacteria</taxon>
        <taxon>Bacillati</taxon>
        <taxon>Actinomycetota</taxon>
        <taxon>Actinomycetes</taxon>
        <taxon>Mycobacteriales</taxon>
        <taxon>Nocardiaceae</taxon>
        <taxon>Williamsia</taxon>
    </lineage>
</organism>
<evidence type="ECO:0000313" key="3">
    <source>
        <dbReference type="Proteomes" id="UP001432128"/>
    </source>
</evidence>
<dbReference type="GO" id="GO:0043565">
    <property type="term" value="F:sequence-specific DNA binding"/>
    <property type="evidence" value="ECO:0007669"/>
    <property type="project" value="InterPro"/>
</dbReference>
<dbReference type="InterPro" id="IPR029016">
    <property type="entry name" value="GAF-like_dom_sf"/>
</dbReference>
<dbReference type="Gene3D" id="1.10.10.60">
    <property type="entry name" value="Homeodomain-like"/>
    <property type="match status" value="1"/>
</dbReference>
<accession>A0AAU4K6F0</accession>
<sequence length="330" mass="36059">MSEIVRAEIASSWQRARRAGLRPADSATLFSVSEVDRRSRLLAAATPVLDRMENMLAGTGFCVLLADRDARLVDMRFGSHQVHDVVAEVGVQIGRSFTEETSGTNSIATVHALRSPIAVRGGEHYIDELKRFSCYGHPLHHPVSHRIEGILDITFLQSDDNPLLAPLLAQAAHDITERLLEQTQTGEHLLLRHFQRAGARRRGAPVVAIADEVVLENASAGQLVGPADHTALRALTDGAMNRRGHVPRVMLSSGYAASLRWERPEGGGFVIEIDLLDDGTAVLNALDRATRDAIVSELDRHEGNKRGTAEALGMSRTTLYKRMHELGIDG</sequence>
<dbReference type="Pfam" id="PF02954">
    <property type="entry name" value="HTH_8"/>
    <property type="match status" value="1"/>
</dbReference>
<dbReference type="InterPro" id="IPR009057">
    <property type="entry name" value="Homeodomain-like_sf"/>
</dbReference>
<name>A0AAU4K6F0_9NOCA</name>
<protein>
    <recommendedName>
        <fullName evidence="1">DNA binding HTH domain-containing protein</fullName>
    </recommendedName>
</protein>
<dbReference type="Gene3D" id="3.30.450.40">
    <property type="match status" value="1"/>
</dbReference>
<evidence type="ECO:0000313" key="2">
    <source>
        <dbReference type="EMBL" id="WUM21640.1"/>
    </source>
</evidence>
<gene>
    <name evidence="2" type="ORF">OG579_07650</name>
</gene>
<dbReference type="KEGG" id="whr:OG579_07650"/>